<gene>
    <name evidence="8" type="ORF">CNMCM5793_006714</name>
    <name evidence="9" type="ORF">CNMCM6106_003724</name>
</gene>
<keyword evidence="4 5" id="KW-0694">RNA-binding</keyword>
<dbReference type="InterPro" id="IPR032828">
    <property type="entry name" value="PolyA_RNA-bd"/>
</dbReference>
<accession>A0A8H6PMX8</accession>
<evidence type="ECO:0000256" key="4">
    <source>
        <dbReference type="ARBA" id="ARBA00022884"/>
    </source>
</evidence>
<protein>
    <submittedName>
        <fullName evidence="9">Uncharacterized protein</fullName>
    </submittedName>
</protein>
<sequence length="396" mass="45663">MESSIPHMEFGTLEEDAHRRDATINALSYNLRTGIVEDHTGFGLNDLAAGVIRTPSCPCETFNDDPLRVLRLIRFAAQLGFRIEQVTMDAMRDMEIPEQLCTKVSHERVEAELKKILKGPNTLSAFQLIHELYLYGAVFFHHLPWCPEYEDDKTTWLLAQWGQNHAKTEGLLQVWGGKDAEQSHWARAFETVAFLLSGAPKPLREILLQPESLEDIWMLTAFVPLGRDWIGFSLLAGRGVKVPEFVSRSRKNEDAIHESMRQVNGDFDGDLFSPGRLSRGTLGALIRACGRSWRLQVLYALLLDDFEYMHGKERLTWLERWSRFVEYISEQRLEDAPYVKPILNGHDILSLYGRKKGGPMMQDALNDLMEWQFDHENATKEEAMEWMLTRKEMYPF</sequence>
<name>A0A8H6PMX8_9EURO</name>
<dbReference type="SUPFAM" id="SSF81301">
    <property type="entry name" value="Nucleotidyltransferase"/>
    <property type="match status" value="1"/>
</dbReference>
<evidence type="ECO:0000259" key="6">
    <source>
        <dbReference type="Pfam" id="PF01743"/>
    </source>
</evidence>
<dbReference type="GO" id="GO:0052927">
    <property type="term" value="F:CC tRNA cytidylyltransferase activity"/>
    <property type="evidence" value="ECO:0007669"/>
    <property type="project" value="TreeGrafter"/>
</dbReference>
<keyword evidence="3" id="KW-0547">Nucleotide-binding</keyword>
<dbReference type="Proteomes" id="UP000662466">
    <property type="component" value="Unassembled WGS sequence"/>
</dbReference>
<evidence type="ECO:0000256" key="2">
    <source>
        <dbReference type="ARBA" id="ARBA00022679"/>
    </source>
</evidence>
<dbReference type="PANTHER" id="PTHR13734">
    <property type="entry name" value="TRNA-NUCLEOTIDYLTRANSFERASE"/>
    <property type="match status" value="1"/>
</dbReference>
<dbReference type="GO" id="GO:0001680">
    <property type="term" value="P:tRNA 3'-terminal CCA addition"/>
    <property type="evidence" value="ECO:0007669"/>
    <property type="project" value="UniProtKB-ARBA"/>
</dbReference>
<dbReference type="Proteomes" id="UP000630445">
    <property type="component" value="Unassembled WGS sequence"/>
</dbReference>
<keyword evidence="2 5" id="KW-0808">Transferase</keyword>
<dbReference type="SUPFAM" id="SSF81891">
    <property type="entry name" value="Poly A polymerase C-terminal region-like"/>
    <property type="match status" value="1"/>
</dbReference>
<comment type="similarity">
    <text evidence="1 5">Belongs to the tRNA nucleotidyltransferase/poly(A) polymerase family.</text>
</comment>
<dbReference type="Gene3D" id="1.10.3090.10">
    <property type="entry name" value="cca-adding enzyme, domain 2"/>
    <property type="match status" value="1"/>
</dbReference>
<evidence type="ECO:0000256" key="3">
    <source>
        <dbReference type="ARBA" id="ARBA00022741"/>
    </source>
</evidence>
<dbReference type="InterPro" id="IPR043519">
    <property type="entry name" value="NT_sf"/>
</dbReference>
<dbReference type="Pfam" id="PF12627">
    <property type="entry name" value="PolyA_pol_RNAbd"/>
    <property type="match status" value="1"/>
</dbReference>
<evidence type="ECO:0000313" key="10">
    <source>
        <dbReference type="Proteomes" id="UP000630445"/>
    </source>
</evidence>
<evidence type="ECO:0000259" key="7">
    <source>
        <dbReference type="Pfam" id="PF12627"/>
    </source>
</evidence>
<keyword evidence="10" id="KW-1185">Reference proteome</keyword>
<dbReference type="GO" id="GO:0052929">
    <property type="term" value="F:ATP:3'-cytidine-cytidine-tRNA adenylyltransferase activity"/>
    <property type="evidence" value="ECO:0007669"/>
    <property type="project" value="TreeGrafter"/>
</dbReference>
<organism evidence="9 11">
    <name type="scientific">Aspergillus hiratsukae</name>
    <dbReference type="NCBI Taxonomy" id="1194566"/>
    <lineage>
        <taxon>Eukaryota</taxon>
        <taxon>Fungi</taxon>
        <taxon>Dikarya</taxon>
        <taxon>Ascomycota</taxon>
        <taxon>Pezizomycotina</taxon>
        <taxon>Eurotiomycetes</taxon>
        <taxon>Eurotiomycetidae</taxon>
        <taxon>Eurotiales</taxon>
        <taxon>Aspergillaceae</taxon>
        <taxon>Aspergillus</taxon>
        <taxon>Aspergillus subgen. Fumigati</taxon>
    </lineage>
</organism>
<dbReference type="EMBL" id="JACBAD010002086">
    <property type="protein sequence ID" value="KAF7117622.1"/>
    <property type="molecule type" value="Genomic_DNA"/>
</dbReference>
<dbReference type="Pfam" id="PF01743">
    <property type="entry name" value="PolyA_pol"/>
    <property type="match status" value="1"/>
</dbReference>
<dbReference type="OrthoDB" id="445712at2759"/>
<dbReference type="GO" id="GO:0000166">
    <property type="term" value="F:nucleotide binding"/>
    <property type="evidence" value="ECO:0007669"/>
    <property type="project" value="UniProtKB-KW"/>
</dbReference>
<evidence type="ECO:0000313" key="11">
    <source>
        <dbReference type="Proteomes" id="UP000662466"/>
    </source>
</evidence>
<dbReference type="InterPro" id="IPR002646">
    <property type="entry name" value="PolA_pol_head_dom"/>
</dbReference>
<comment type="caution">
    <text evidence="9">The sequence shown here is derived from an EMBL/GenBank/DDBJ whole genome shotgun (WGS) entry which is preliminary data.</text>
</comment>
<evidence type="ECO:0000313" key="9">
    <source>
        <dbReference type="EMBL" id="KAF7157741.1"/>
    </source>
</evidence>
<dbReference type="EMBL" id="JACBAF010002297">
    <property type="protein sequence ID" value="KAF7157741.1"/>
    <property type="molecule type" value="Genomic_DNA"/>
</dbReference>
<dbReference type="Gene3D" id="3.30.460.10">
    <property type="entry name" value="Beta Polymerase, domain 2"/>
    <property type="match status" value="1"/>
</dbReference>
<dbReference type="PANTHER" id="PTHR13734:SF5">
    <property type="entry name" value="CCA TRNA NUCLEOTIDYLTRANSFERASE, MITOCHONDRIAL"/>
    <property type="match status" value="1"/>
</dbReference>
<dbReference type="GO" id="GO:0003723">
    <property type="term" value="F:RNA binding"/>
    <property type="evidence" value="ECO:0007669"/>
    <property type="project" value="UniProtKB-KW"/>
</dbReference>
<evidence type="ECO:0000313" key="8">
    <source>
        <dbReference type="EMBL" id="KAF7117622.1"/>
    </source>
</evidence>
<evidence type="ECO:0000256" key="5">
    <source>
        <dbReference type="RuleBase" id="RU003953"/>
    </source>
</evidence>
<feature type="domain" description="tRNA nucleotidyltransferase/poly(A) polymerase RNA and SrmB- binding" evidence="7">
    <location>
        <begin position="80"/>
        <end position="139"/>
    </location>
</feature>
<reference evidence="9" key="1">
    <citation type="submission" date="2020-06" db="EMBL/GenBank/DDBJ databases">
        <title>Draft genome sequences of strains closely related to Aspergillus parafelis and Aspergillus hiratsukae.</title>
        <authorList>
            <person name="Dos Santos R.A.C."/>
            <person name="Rivero-Menendez O."/>
            <person name="Steenwyk J.L."/>
            <person name="Mead M.E."/>
            <person name="Goldman G.H."/>
            <person name="Alastruey-Izquierdo A."/>
            <person name="Rokas A."/>
        </authorList>
    </citation>
    <scope>NUCLEOTIDE SEQUENCE</scope>
    <source>
        <strain evidence="8">CNM-CM5793</strain>
        <strain evidence="9">CNM-CM6106</strain>
    </source>
</reference>
<proteinExistence type="inferred from homology"/>
<dbReference type="AlphaFoldDB" id="A0A8H6PMX8"/>
<feature type="domain" description="Poly A polymerase head" evidence="6">
    <location>
        <begin position="12"/>
        <end position="53"/>
    </location>
</feature>
<evidence type="ECO:0000256" key="1">
    <source>
        <dbReference type="ARBA" id="ARBA00007265"/>
    </source>
</evidence>